<proteinExistence type="predicted"/>
<accession>A0A1I1MUC4</accession>
<dbReference type="EMBL" id="FOLM01000007">
    <property type="protein sequence ID" value="SFC88969.1"/>
    <property type="molecule type" value="Genomic_DNA"/>
</dbReference>
<name>A0A1I1MUC4_9ACTN</name>
<dbReference type="Gene3D" id="2.30.110.10">
    <property type="entry name" value="Electron Transport, Fmn-binding Protein, Chain A"/>
    <property type="match status" value="1"/>
</dbReference>
<protein>
    <submittedName>
        <fullName evidence="2">Nitroimidazol reductase NimA, pyridoxamine 5'-phosphate oxidase superfamily</fullName>
    </submittedName>
</protein>
<keyword evidence="3" id="KW-1185">Reference proteome</keyword>
<dbReference type="InterPro" id="IPR012349">
    <property type="entry name" value="Split_barrel_FMN-bd"/>
</dbReference>
<feature type="compositionally biased region" description="Basic and acidic residues" evidence="1">
    <location>
        <begin position="112"/>
        <end position="122"/>
    </location>
</feature>
<dbReference type="InterPro" id="IPR024747">
    <property type="entry name" value="Pyridox_Oxase-rel"/>
</dbReference>
<organism evidence="2 3">
    <name type="scientific">Streptomyces aidingensis</name>
    <dbReference type="NCBI Taxonomy" id="910347"/>
    <lineage>
        <taxon>Bacteria</taxon>
        <taxon>Bacillati</taxon>
        <taxon>Actinomycetota</taxon>
        <taxon>Actinomycetes</taxon>
        <taxon>Kitasatosporales</taxon>
        <taxon>Streptomycetaceae</taxon>
        <taxon>Streptomyces</taxon>
    </lineage>
</organism>
<feature type="region of interest" description="Disordered" evidence="1">
    <location>
        <begin position="100"/>
        <end position="125"/>
    </location>
</feature>
<dbReference type="RefSeq" id="WP_093839197.1">
    <property type="nucleotide sequence ID" value="NZ_FOLM01000007.1"/>
</dbReference>
<dbReference type="AlphaFoldDB" id="A0A1I1MUC4"/>
<gene>
    <name evidence="2" type="ORF">SAMN05421773_10768</name>
</gene>
<feature type="compositionally biased region" description="Polar residues" evidence="1">
    <location>
        <begin position="100"/>
        <end position="111"/>
    </location>
</feature>
<reference evidence="2 3" key="1">
    <citation type="submission" date="2016-10" db="EMBL/GenBank/DDBJ databases">
        <authorList>
            <person name="de Groot N.N."/>
        </authorList>
    </citation>
    <scope>NUCLEOTIDE SEQUENCE [LARGE SCALE GENOMIC DNA]</scope>
    <source>
        <strain evidence="2 3">CGMCC 4.5739</strain>
    </source>
</reference>
<sequence>MTTARPAPKVDRLSRSEVRLEKDRGRWVTESLSVLGGNLGGNEAVISLVPPPGGGPPIPAEPGFRASGECLLHQVRFALPADRGGEYRLAVGANADGSASSPVTVVASNAPKSDEYPRDEYTSHAGDPYGDRRFDYRKSTVTAIVRAGFVCHIGFVEHPGSGGSGSAGRPSIPRVLPSLYAPFVKDGTVDSLYVHGSAVSRLTQLVRANKDDAGFRVCVTVNEVNGVVLGRSLFHHSINYRSAVMYGRPALVPRAQKRRAFEILNDHLVPGRGNDPGVRTPSVCEREVTEVIRIPVTHASAKVRQGDVGDEEFDTEADRCWAGVIPLRQVYGPPQTAAGVGPAHRVPDYARNFRQQQ</sequence>
<evidence type="ECO:0000313" key="3">
    <source>
        <dbReference type="Proteomes" id="UP000199207"/>
    </source>
</evidence>
<dbReference type="Proteomes" id="UP000199207">
    <property type="component" value="Unassembled WGS sequence"/>
</dbReference>
<evidence type="ECO:0000256" key="1">
    <source>
        <dbReference type="SAM" id="MobiDB-lite"/>
    </source>
</evidence>
<dbReference type="Pfam" id="PF12900">
    <property type="entry name" value="Pyridox_ox_2"/>
    <property type="match status" value="1"/>
</dbReference>
<dbReference type="SUPFAM" id="SSF50475">
    <property type="entry name" value="FMN-binding split barrel"/>
    <property type="match status" value="1"/>
</dbReference>
<evidence type="ECO:0000313" key="2">
    <source>
        <dbReference type="EMBL" id="SFC88969.1"/>
    </source>
</evidence>
<dbReference type="OrthoDB" id="116031at2"/>
<dbReference type="PANTHER" id="PTHR34071:SF2">
    <property type="entry name" value="FLAVIN-NUCLEOTIDE-BINDING PROTEIN"/>
    <property type="match status" value="1"/>
</dbReference>
<dbReference type="PANTHER" id="PTHR34071">
    <property type="entry name" value="5-NITROIMIDAZOLE ANTIBIOTICS RESISTANCE PROTEIN, NIMA-FAMILY-RELATED PROTEIN-RELATED"/>
    <property type="match status" value="1"/>
</dbReference>
<dbReference type="STRING" id="910347.SAMN05421773_10768"/>